<evidence type="ECO:0000313" key="3">
    <source>
        <dbReference type="Proteomes" id="UP000525923"/>
    </source>
</evidence>
<organism evidence="2 3">
    <name type="scientific">Planococcus koreensis</name>
    <dbReference type="NCBI Taxonomy" id="112331"/>
    <lineage>
        <taxon>Bacteria</taxon>
        <taxon>Bacillati</taxon>
        <taxon>Bacillota</taxon>
        <taxon>Bacilli</taxon>
        <taxon>Bacillales</taxon>
        <taxon>Caryophanaceae</taxon>
        <taxon>Planococcus</taxon>
    </lineage>
</organism>
<feature type="transmembrane region" description="Helical" evidence="1">
    <location>
        <begin position="60"/>
        <end position="83"/>
    </location>
</feature>
<keyword evidence="1" id="KW-0812">Transmembrane</keyword>
<accession>A0A7W8CUA9</accession>
<keyword evidence="1" id="KW-1133">Transmembrane helix</keyword>
<evidence type="ECO:0000256" key="1">
    <source>
        <dbReference type="SAM" id="Phobius"/>
    </source>
</evidence>
<keyword evidence="1" id="KW-0472">Membrane</keyword>
<evidence type="ECO:0000313" key="2">
    <source>
        <dbReference type="EMBL" id="MBB5180362.1"/>
    </source>
</evidence>
<comment type="caution">
    <text evidence="2">The sequence shown here is derived from an EMBL/GenBank/DDBJ whole genome shotgun (WGS) entry which is preliminary data.</text>
</comment>
<proteinExistence type="predicted"/>
<dbReference type="Proteomes" id="UP000525923">
    <property type="component" value="Unassembled WGS sequence"/>
</dbReference>
<gene>
    <name evidence="2" type="ORF">HNQ44_001790</name>
</gene>
<protein>
    <submittedName>
        <fullName evidence="2">Uncharacterized protein</fullName>
    </submittedName>
</protein>
<keyword evidence="3" id="KW-1185">Reference proteome</keyword>
<dbReference type="EMBL" id="JACHHE010000004">
    <property type="protein sequence ID" value="MBB5180362.1"/>
    <property type="molecule type" value="Genomic_DNA"/>
</dbReference>
<name>A0A7W8CUA9_9BACL</name>
<dbReference type="RefSeq" id="WP_135502145.1">
    <property type="nucleotide sequence ID" value="NZ_JACHHE010000004.1"/>
</dbReference>
<reference evidence="2 3" key="1">
    <citation type="submission" date="2020-08" db="EMBL/GenBank/DDBJ databases">
        <title>Genomic Encyclopedia of Type Strains, Phase IV (KMG-IV): sequencing the most valuable type-strain genomes for metagenomic binning, comparative biology and taxonomic classification.</title>
        <authorList>
            <person name="Goeker M."/>
        </authorList>
    </citation>
    <scope>NUCLEOTIDE SEQUENCE [LARGE SCALE GENOMIC DNA]</scope>
    <source>
        <strain evidence="2 3">DSM 15895</strain>
    </source>
</reference>
<sequence>MDGRLYAMWWTAVLLVVSGITLSLSSTAFGQARASGWLNRQYDSIGDGETYQLIMETNTLVFVVFGSILFGAGILLALASMGLQLFAAKPKRTTELDESLTEAEIH</sequence>
<dbReference type="AlphaFoldDB" id="A0A7W8CUA9"/>